<gene>
    <name evidence="2" type="ORF">EDB92DRAFT_1895116</name>
</gene>
<feature type="region of interest" description="Disordered" evidence="1">
    <location>
        <begin position="420"/>
        <end position="453"/>
    </location>
</feature>
<keyword evidence="3" id="KW-1185">Reference proteome</keyword>
<evidence type="ECO:0008006" key="4">
    <source>
        <dbReference type="Google" id="ProtNLM"/>
    </source>
</evidence>
<accession>A0AAD4Q917</accession>
<name>A0AAD4Q917_9AGAM</name>
<feature type="compositionally biased region" description="Acidic residues" evidence="1">
    <location>
        <begin position="441"/>
        <end position="453"/>
    </location>
</feature>
<comment type="caution">
    <text evidence="2">The sequence shown here is derived from an EMBL/GenBank/DDBJ whole genome shotgun (WGS) entry which is preliminary data.</text>
</comment>
<proteinExistence type="predicted"/>
<dbReference type="AlphaFoldDB" id="A0AAD4Q917"/>
<dbReference type="EMBL" id="JAKELL010000103">
    <property type="protein sequence ID" value="KAH8982232.1"/>
    <property type="molecule type" value="Genomic_DNA"/>
</dbReference>
<dbReference type="Proteomes" id="UP001201163">
    <property type="component" value="Unassembled WGS sequence"/>
</dbReference>
<evidence type="ECO:0000313" key="2">
    <source>
        <dbReference type="EMBL" id="KAH8982232.1"/>
    </source>
</evidence>
<evidence type="ECO:0000256" key="1">
    <source>
        <dbReference type="SAM" id="MobiDB-lite"/>
    </source>
</evidence>
<organism evidence="2 3">
    <name type="scientific">Lactarius akahatsu</name>
    <dbReference type="NCBI Taxonomy" id="416441"/>
    <lineage>
        <taxon>Eukaryota</taxon>
        <taxon>Fungi</taxon>
        <taxon>Dikarya</taxon>
        <taxon>Basidiomycota</taxon>
        <taxon>Agaricomycotina</taxon>
        <taxon>Agaricomycetes</taxon>
        <taxon>Russulales</taxon>
        <taxon>Russulaceae</taxon>
        <taxon>Lactarius</taxon>
    </lineage>
</organism>
<reference evidence="2" key="1">
    <citation type="submission" date="2022-01" db="EMBL/GenBank/DDBJ databases">
        <title>Comparative genomics reveals a dynamic genome evolution in the ectomycorrhizal milk-cap (Lactarius) mushrooms.</title>
        <authorList>
            <consortium name="DOE Joint Genome Institute"/>
            <person name="Lebreton A."/>
            <person name="Tang N."/>
            <person name="Kuo A."/>
            <person name="LaButti K."/>
            <person name="Drula E."/>
            <person name="Barry K."/>
            <person name="Clum A."/>
            <person name="Lipzen A."/>
            <person name="Mousain D."/>
            <person name="Ng V."/>
            <person name="Wang R."/>
            <person name="Wang X."/>
            <person name="Dai Y."/>
            <person name="Henrissat B."/>
            <person name="Grigoriev I.V."/>
            <person name="Guerin-Laguette A."/>
            <person name="Yu F."/>
            <person name="Martin F.M."/>
        </authorList>
    </citation>
    <scope>NUCLEOTIDE SEQUENCE</scope>
    <source>
        <strain evidence="2">QP</strain>
    </source>
</reference>
<evidence type="ECO:0000313" key="3">
    <source>
        <dbReference type="Proteomes" id="UP001201163"/>
    </source>
</evidence>
<sequence length="550" mass="61801">MDDISASLSNLDIAFAAKNNELTAQATIAHSIFPKSDGVQRRFPFLSLPWPAKWHVYTHLHSKDCIALSSTCRQMYSFNTFAYTHLQLLPPNSLFSLAHSVSQLGAVLACSPHYAEAVRTIRIVGWTTPDVPEGCSREVVYKALDEGIVGLLEHGRHVYSLTLDLNLTKTLNYFPKTLSALAQVRTIRDLRLTPFYPPTYAAESSPSLDSVPSEEPPAYEQVALNVYSGGWLPIMMRDPRRLRWFGLSLADKDWQPGDTNWAITLRRVAEAATGLETLVLSGGGQHFDAGILGQTFRISFSRGILGRLRSISVDTDTLSIVTLTQLFSDFSCSSVTHLRVVVNHYGRWLPDFGPQYVMELAKLIPGLEELSLDQKGMSVPAPLPGRLNTWGEVFRMFKRLRRIAFASMFVLDVCGPRVAFGDDEEDEDEEEEPNGQQDTSMDLDESYDGDGEYETNIEEGALSEKEETLARNIGHLAVWADMFLDEHLRMLPPFGEIWFLDSRFAGNIAAGYNQIVMMGEDGRAEHIIHYPSTKKRYGWWWNENDPIPLD</sequence>
<protein>
    <recommendedName>
        <fullName evidence="4">F-box domain-containing protein</fullName>
    </recommendedName>
</protein>
<feature type="compositionally biased region" description="Acidic residues" evidence="1">
    <location>
        <begin position="421"/>
        <end position="433"/>
    </location>
</feature>